<keyword evidence="1" id="KW-0812">Transmembrane</keyword>
<evidence type="ECO:0000256" key="1">
    <source>
        <dbReference type="SAM" id="Phobius"/>
    </source>
</evidence>
<feature type="transmembrane region" description="Helical" evidence="1">
    <location>
        <begin position="71"/>
        <end position="92"/>
    </location>
</feature>
<organism evidence="3 4">
    <name type="scientific">Tengunoibacter tsumagoiensis</name>
    <dbReference type="NCBI Taxonomy" id="2014871"/>
    <lineage>
        <taxon>Bacteria</taxon>
        <taxon>Bacillati</taxon>
        <taxon>Chloroflexota</taxon>
        <taxon>Ktedonobacteria</taxon>
        <taxon>Ktedonobacterales</taxon>
        <taxon>Dictyobacteraceae</taxon>
        <taxon>Tengunoibacter</taxon>
    </lineage>
</organism>
<gene>
    <name evidence="3" type="ORF">KTT_44330</name>
</gene>
<dbReference type="PANTHER" id="PTHR47992">
    <property type="entry name" value="PROTEIN PHOSPHATASE"/>
    <property type="match status" value="1"/>
</dbReference>
<dbReference type="SUPFAM" id="SSF81606">
    <property type="entry name" value="PP2C-like"/>
    <property type="match status" value="1"/>
</dbReference>
<evidence type="ECO:0000259" key="2">
    <source>
        <dbReference type="PROSITE" id="PS51746"/>
    </source>
</evidence>
<dbReference type="Proteomes" id="UP000287352">
    <property type="component" value="Unassembled WGS sequence"/>
</dbReference>
<proteinExistence type="predicted"/>
<feature type="transmembrane region" description="Helical" evidence="1">
    <location>
        <begin position="14"/>
        <end position="36"/>
    </location>
</feature>
<sequence>MLAEFKNLYAIHHWLRYVTWAGFFGVALCMLFFGGAPLPSAWWSLATVISQAQHQWSLSGATSLMALVEPLFWSLFWLLLWLLWLLGVLKLISYQRVISTNLTGQKRAHWVSSQRLSLATAGSSFTIDEKISAAPRLHLPHRSTDVVPDQRSEPYMTLLRRAEKIQEIPTRPIPLLPRPDEQYRTALVQPLQIGVGWDTGLARRSDPNEDNLCVFQATCTYRGMLVPFGLFVVADGMGGHDHGQEASRIAVQHMMHTVLQNVMMGSDLSDEFLLDMLIGGVEWGNLAIYGLGQAHGSEMGTTLTAAFVVGRKAYIANVGDSRTYLFREGEGLRPITHDHSLVASLVKLGQITPEQVYTHPERNKVYRSLGNSDTLKVDTFVVPLLAHDRLILCSDGLWEMVRDPLLERIVRSSNDVMFVSASLVQAALSGGGADNISVIVVQVP</sequence>
<protein>
    <recommendedName>
        <fullName evidence="2">PPM-type phosphatase domain-containing protein</fullName>
    </recommendedName>
</protein>
<dbReference type="SMART" id="SM00331">
    <property type="entry name" value="PP2C_SIG"/>
    <property type="match status" value="1"/>
</dbReference>
<keyword evidence="4" id="KW-1185">Reference proteome</keyword>
<dbReference type="Pfam" id="PF13672">
    <property type="entry name" value="PP2C_2"/>
    <property type="match status" value="1"/>
</dbReference>
<dbReference type="PROSITE" id="PS51746">
    <property type="entry name" value="PPM_2"/>
    <property type="match status" value="1"/>
</dbReference>
<name>A0A402A5Z9_9CHLR</name>
<dbReference type="GO" id="GO:0004722">
    <property type="term" value="F:protein serine/threonine phosphatase activity"/>
    <property type="evidence" value="ECO:0007669"/>
    <property type="project" value="InterPro"/>
</dbReference>
<keyword evidence="1" id="KW-0472">Membrane</keyword>
<reference evidence="4" key="1">
    <citation type="submission" date="2018-12" db="EMBL/GenBank/DDBJ databases">
        <title>Tengunoibacter tsumagoiensis gen. nov., sp. nov., Dictyobacter kobayashii sp. nov., D. alpinus sp. nov., and D. joshuensis sp. nov. and description of Dictyobacteraceae fam. nov. within the order Ktedonobacterales isolated from Tengu-no-mugimeshi.</title>
        <authorList>
            <person name="Wang C.M."/>
            <person name="Zheng Y."/>
            <person name="Sakai Y."/>
            <person name="Toyoda A."/>
            <person name="Minakuchi Y."/>
            <person name="Abe K."/>
            <person name="Yokota A."/>
            <person name="Yabe S."/>
        </authorList>
    </citation>
    <scope>NUCLEOTIDE SEQUENCE [LARGE SCALE GENOMIC DNA]</scope>
    <source>
        <strain evidence="4">Uno3</strain>
    </source>
</reference>
<comment type="caution">
    <text evidence="3">The sequence shown here is derived from an EMBL/GenBank/DDBJ whole genome shotgun (WGS) entry which is preliminary data.</text>
</comment>
<dbReference type="OrthoDB" id="152713at2"/>
<accession>A0A402A5Z9</accession>
<keyword evidence="1" id="KW-1133">Transmembrane helix</keyword>
<dbReference type="AlphaFoldDB" id="A0A402A5Z9"/>
<feature type="domain" description="PPM-type phosphatase" evidence="2">
    <location>
        <begin position="192"/>
        <end position="443"/>
    </location>
</feature>
<dbReference type="Gene3D" id="3.60.40.10">
    <property type="entry name" value="PPM-type phosphatase domain"/>
    <property type="match status" value="1"/>
</dbReference>
<dbReference type="InterPro" id="IPR015655">
    <property type="entry name" value="PP2C"/>
</dbReference>
<evidence type="ECO:0000313" key="4">
    <source>
        <dbReference type="Proteomes" id="UP000287352"/>
    </source>
</evidence>
<dbReference type="SMART" id="SM00332">
    <property type="entry name" value="PP2Cc"/>
    <property type="match status" value="1"/>
</dbReference>
<dbReference type="EMBL" id="BIFR01000002">
    <property type="protein sequence ID" value="GCE14574.1"/>
    <property type="molecule type" value="Genomic_DNA"/>
</dbReference>
<dbReference type="InterPro" id="IPR001932">
    <property type="entry name" value="PPM-type_phosphatase-like_dom"/>
</dbReference>
<dbReference type="RefSeq" id="WP_126582131.1">
    <property type="nucleotide sequence ID" value="NZ_BIFR01000002.1"/>
</dbReference>
<evidence type="ECO:0000313" key="3">
    <source>
        <dbReference type="EMBL" id="GCE14574.1"/>
    </source>
</evidence>
<dbReference type="CDD" id="cd00143">
    <property type="entry name" value="PP2Cc"/>
    <property type="match status" value="1"/>
</dbReference>
<dbReference type="InterPro" id="IPR036457">
    <property type="entry name" value="PPM-type-like_dom_sf"/>
</dbReference>